<feature type="region of interest" description="Disordered" evidence="1">
    <location>
        <begin position="16"/>
        <end position="38"/>
    </location>
</feature>
<feature type="region of interest" description="Disordered" evidence="1">
    <location>
        <begin position="63"/>
        <end position="97"/>
    </location>
</feature>
<protein>
    <submittedName>
        <fullName evidence="2">Uncharacterized protein</fullName>
    </submittedName>
</protein>
<evidence type="ECO:0000256" key="1">
    <source>
        <dbReference type="SAM" id="MobiDB-lite"/>
    </source>
</evidence>
<feature type="non-terminal residue" evidence="2">
    <location>
        <position position="97"/>
    </location>
</feature>
<reference evidence="2 3" key="1">
    <citation type="submission" date="2020-02" db="EMBL/GenBank/DDBJ databases">
        <authorList>
            <person name="Ferguson B K."/>
        </authorList>
    </citation>
    <scope>NUCLEOTIDE SEQUENCE [LARGE SCALE GENOMIC DNA]</scope>
</reference>
<organism evidence="2 3">
    <name type="scientific">Nesidiocoris tenuis</name>
    <dbReference type="NCBI Taxonomy" id="355587"/>
    <lineage>
        <taxon>Eukaryota</taxon>
        <taxon>Metazoa</taxon>
        <taxon>Ecdysozoa</taxon>
        <taxon>Arthropoda</taxon>
        <taxon>Hexapoda</taxon>
        <taxon>Insecta</taxon>
        <taxon>Pterygota</taxon>
        <taxon>Neoptera</taxon>
        <taxon>Paraneoptera</taxon>
        <taxon>Hemiptera</taxon>
        <taxon>Heteroptera</taxon>
        <taxon>Panheteroptera</taxon>
        <taxon>Cimicomorpha</taxon>
        <taxon>Miridae</taxon>
        <taxon>Dicyphina</taxon>
        <taxon>Nesidiocoris</taxon>
    </lineage>
</organism>
<sequence length="97" mass="10337">MSQTSNATYTVDYPVTPMIGESNREGPISFSPEPADYSQSFIDNERSVQSSTVSEQYIKIGSAVKPERTVSPAEIKSGPATSTASDVQAKSDVSLSD</sequence>
<name>A0A6H5HDW4_9HEMI</name>
<keyword evidence="3" id="KW-1185">Reference proteome</keyword>
<evidence type="ECO:0000313" key="3">
    <source>
        <dbReference type="Proteomes" id="UP000479000"/>
    </source>
</evidence>
<dbReference type="AlphaFoldDB" id="A0A6H5HDW4"/>
<gene>
    <name evidence="2" type="ORF">NTEN_LOCUS19559</name>
</gene>
<feature type="compositionally biased region" description="Polar residues" evidence="1">
    <location>
        <begin position="79"/>
        <end position="97"/>
    </location>
</feature>
<accession>A0A6H5HDW4</accession>
<proteinExistence type="predicted"/>
<evidence type="ECO:0000313" key="2">
    <source>
        <dbReference type="EMBL" id="CAB0015202.1"/>
    </source>
</evidence>
<dbReference type="EMBL" id="CADCXU010028778">
    <property type="protein sequence ID" value="CAB0015202.1"/>
    <property type="molecule type" value="Genomic_DNA"/>
</dbReference>
<dbReference type="Proteomes" id="UP000479000">
    <property type="component" value="Unassembled WGS sequence"/>
</dbReference>